<dbReference type="RefSeq" id="WP_138950767.1">
    <property type="nucleotide sequence ID" value="NZ_CP040749.1"/>
</dbReference>
<gene>
    <name evidence="2" type="ORF">FF125_16225</name>
</gene>
<dbReference type="AlphaFoldDB" id="A0A5B7TUK2"/>
<feature type="domain" description="STAS" evidence="1">
    <location>
        <begin position="1"/>
        <end position="92"/>
    </location>
</feature>
<dbReference type="SUPFAM" id="SSF52091">
    <property type="entry name" value="SpoIIaa-like"/>
    <property type="match status" value="1"/>
</dbReference>
<evidence type="ECO:0000313" key="2">
    <source>
        <dbReference type="EMBL" id="QCX39908.1"/>
    </source>
</evidence>
<dbReference type="Proteomes" id="UP000306229">
    <property type="component" value="Chromosome"/>
</dbReference>
<accession>A0A5B7TUK2</accession>
<organism evidence="2 3">
    <name type="scientific">Aureibaculum algae</name>
    <dbReference type="NCBI Taxonomy" id="2584122"/>
    <lineage>
        <taxon>Bacteria</taxon>
        <taxon>Pseudomonadati</taxon>
        <taxon>Bacteroidota</taxon>
        <taxon>Flavobacteriia</taxon>
        <taxon>Flavobacteriales</taxon>
        <taxon>Flavobacteriaceae</taxon>
        <taxon>Aureibaculum</taxon>
    </lineage>
</organism>
<evidence type="ECO:0000313" key="3">
    <source>
        <dbReference type="Proteomes" id="UP000306229"/>
    </source>
</evidence>
<dbReference type="InterPro" id="IPR036513">
    <property type="entry name" value="STAS_dom_sf"/>
</dbReference>
<protein>
    <submittedName>
        <fullName evidence="2">STAS domain-containing protein</fullName>
    </submittedName>
</protein>
<sequence length="92" mass="10205">MAIKILKTNNIFNVEGQINLTTANYFKTHLTITLNSSRGLTININKVSEIDESGIQALETIYANALQWNKPFYIVGEGANAVYTKFGHTNLA</sequence>
<dbReference type="PROSITE" id="PS50801">
    <property type="entry name" value="STAS"/>
    <property type="match status" value="1"/>
</dbReference>
<evidence type="ECO:0000259" key="1">
    <source>
        <dbReference type="PROSITE" id="PS50801"/>
    </source>
</evidence>
<dbReference type="EMBL" id="CP040749">
    <property type="protein sequence ID" value="QCX39908.1"/>
    <property type="molecule type" value="Genomic_DNA"/>
</dbReference>
<name>A0A5B7TUK2_9FLAO</name>
<keyword evidence="3" id="KW-1185">Reference proteome</keyword>
<dbReference type="Gene3D" id="3.30.750.24">
    <property type="entry name" value="STAS domain"/>
    <property type="match status" value="1"/>
</dbReference>
<dbReference type="KEGG" id="fbe:FF125_16225"/>
<reference evidence="2 3" key="1">
    <citation type="submission" date="2019-05" db="EMBL/GenBank/DDBJ databases">
        <title>Algicella ahnfeltiae gen. nov., sp. nov., a novel marine bacterium of the family Flavobacteriaceae isolated from a red alga.</title>
        <authorList>
            <person name="Nedashkovskaya O.I."/>
            <person name="Kukhlevskiy A.D."/>
            <person name="Kim S.-G."/>
            <person name="Zhukova N.V."/>
            <person name="Mikhailov V.V."/>
        </authorList>
    </citation>
    <scope>NUCLEOTIDE SEQUENCE [LARGE SCALE GENOMIC DNA]</scope>
    <source>
        <strain evidence="2 3">10Alg115</strain>
    </source>
</reference>
<dbReference type="InterPro" id="IPR002645">
    <property type="entry name" value="STAS_dom"/>
</dbReference>
<dbReference type="OrthoDB" id="1163458at2"/>
<dbReference type="Pfam" id="PF01740">
    <property type="entry name" value="STAS"/>
    <property type="match status" value="1"/>
</dbReference>
<proteinExistence type="predicted"/>